<dbReference type="STRING" id="1489064.WH96_04440"/>
<evidence type="ECO:0000259" key="8">
    <source>
        <dbReference type="PROSITE" id="PS50893"/>
    </source>
</evidence>
<keyword evidence="4" id="KW-1003">Cell membrane</keyword>
<dbReference type="InterPro" id="IPR003593">
    <property type="entry name" value="AAA+_ATPase"/>
</dbReference>
<dbReference type="NCBIfam" id="TIGR01727">
    <property type="entry name" value="oligo_HPY"/>
    <property type="match status" value="1"/>
</dbReference>
<protein>
    <submittedName>
        <fullName evidence="9">Peptide ABC transporter ATP-binding protein</fullName>
    </submittedName>
</protein>
<evidence type="ECO:0000313" key="9">
    <source>
        <dbReference type="EMBL" id="KLN61601.1"/>
    </source>
</evidence>
<dbReference type="GO" id="GO:0055085">
    <property type="term" value="P:transmembrane transport"/>
    <property type="evidence" value="ECO:0007669"/>
    <property type="project" value="UniProtKB-ARBA"/>
</dbReference>
<dbReference type="Proteomes" id="UP000035444">
    <property type="component" value="Unassembled WGS sequence"/>
</dbReference>
<dbReference type="GO" id="GO:0015833">
    <property type="term" value="P:peptide transport"/>
    <property type="evidence" value="ECO:0007669"/>
    <property type="project" value="InterPro"/>
</dbReference>
<dbReference type="InterPro" id="IPR027417">
    <property type="entry name" value="P-loop_NTPase"/>
</dbReference>
<dbReference type="Gene3D" id="3.40.50.300">
    <property type="entry name" value="P-loop containing nucleotide triphosphate hydrolases"/>
    <property type="match status" value="1"/>
</dbReference>
<dbReference type="PROSITE" id="PS00211">
    <property type="entry name" value="ABC_TRANSPORTER_1"/>
    <property type="match status" value="1"/>
</dbReference>
<evidence type="ECO:0000256" key="5">
    <source>
        <dbReference type="ARBA" id="ARBA00022741"/>
    </source>
</evidence>
<feature type="domain" description="ABC transporter" evidence="8">
    <location>
        <begin position="9"/>
        <end position="256"/>
    </location>
</feature>
<dbReference type="GO" id="GO:0016887">
    <property type="term" value="F:ATP hydrolysis activity"/>
    <property type="evidence" value="ECO:0007669"/>
    <property type="project" value="InterPro"/>
</dbReference>
<reference evidence="9 10" key="1">
    <citation type="submission" date="2015-03" db="EMBL/GenBank/DDBJ databases">
        <title>Genome Sequence of Kiloniella spongiae MEBiC09566, isolated from a marine sponge.</title>
        <authorList>
            <person name="Shao Z."/>
            <person name="Wang L."/>
            <person name="Li X."/>
        </authorList>
    </citation>
    <scope>NUCLEOTIDE SEQUENCE [LARGE SCALE GENOMIC DNA]</scope>
    <source>
        <strain evidence="9 10">MEBiC09566</strain>
    </source>
</reference>
<dbReference type="GO" id="GO:0005886">
    <property type="term" value="C:plasma membrane"/>
    <property type="evidence" value="ECO:0007669"/>
    <property type="project" value="UniProtKB-SubCell"/>
</dbReference>
<dbReference type="GO" id="GO:0005524">
    <property type="term" value="F:ATP binding"/>
    <property type="evidence" value="ECO:0007669"/>
    <property type="project" value="UniProtKB-KW"/>
</dbReference>
<evidence type="ECO:0000313" key="10">
    <source>
        <dbReference type="Proteomes" id="UP000035444"/>
    </source>
</evidence>
<dbReference type="EMBL" id="LAQL01000003">
    <property type="protein sequence ID" value="KLN61601.1"/>
    <property type="molecule type" value="Genomic_DNA"/>
</dbReference>
<dbReference type="AlphaFoldDB" id="A0A0H2MHE3"/>
<dbReference type="InterPro" id="IPR017871">
    <property type="entry name" value="ABC_transporter-like_CS"/>
</dbReference>
<keyword evidence="5" id="KW-0547">Nucleotide-binding</keyword>
<dbReference type="PANTHER" id="PTHR43297">
    <property type="entry name" value="OLIGOPEPTIDE TRANSPORT ATP-BINDING PROTEIN APPD"/>
    <property type="match status" value="1"/>
</dbReference>
<keyword evidence="10" id="KW-1185">Reference proteome</keyword>
<dbReference type="InterPro" id="IPR050388">
    <property type="entry name" value="ABC_Ni/Peptide_Import"/>
</dbReference>
<dbReference type="SMART" id="SM00382">
    <property type="entry name" value="AAA"/>
    <property type="match status" value="1"/>
</dbReference>
<dbReference type="PATRIC" id="fig|1489064.4.peg.2078"/>
<keyword evidence="3" id="KW-0813">Transport</keyword>
<organism evidence="9 10">
    <name type="scientific">Kiloniella spongiae</name>
    <dbReference type="NCBI Taxonomy" id="1489064"/>
    <lineage>
        <taxon>Bacteria</taxon>
        <taxon>Pseudomonadati</taxon>
        <taxon>Pseudomonadota</taxon>
        <taxon>Alphaproteobacteria</taxon>
        <taxon>Rhodospirillales</taxon>
        <taxon>Kiloniellaceae</taxon>
        <taxon>Kiloniella</taxon>
    </lineage>
</organism>
<dbReference type="PROSITE" id="PS50893">
    <property type="entry name" value="ABC_TRANSPORTER_2"/>
    <property type="match status" value="1"/>
</dbReference>
<dbReference type="SUPFAM" id="SSF52540">
    <property type="entry name" value="P-loop containing nucleoside triphosphate hydrolases"/>
    <property type="match status" value="1"/>
</dbReference>
<dbReference type="FunFam" id="3.40.50.300:FF:000016">
    <property type="entry name" value="Oligopeptide ABC transporter ATP-binding component"/>
    <property type="match status" value="1"/>
</dbReference>
<evidence type="ECO:0000256" key="2">
    <source>
        <dbReference type="ARBA" id="ARBA00005417"/>
    </source>
</evidence>
<proteinExistence type="inferred from homology"/>
<dbReference type="Pfam" id="PF08352">
    <property type="entry name" value="oligo_HPY"/>
    <property type="match status" value="1"/>
</dbReference>
<comment type="caution">
    <text evidence="9">The sequence shown here is derived from an EMBL/GenBank/DDBJ whole genome shotgun (WGS) entry which is preliminary data.</text>
</comment>
<dbReference type="RefSeq" id="WP_047762936.1">
    <property type="nucleotide sequence ID" value="NZ_LAQL01000003.1"/>
</dbReference>
<keyword evidence="6 9" id="KW-0067">ATP-binding</keyword>
<keyword evidence="7" id="KW-0472">Membrane</keyword>
<comment type="subcellular location">
    <subcellularLocation>
        <location evidence="1">Cell inner membrane</location>
        <topology evidence="1">Peripheral membrane protein</topology>
    </subcellularLocation>
</comment>
<dbReference type="PANTHER" id="PTHR43297:SF2">
    <property type="entry name" value="DIPEPTIDE TRANSPORT ATP-BINDING PROTEIN DPPD"/>
    <property type="match status" value="1"/>
</dbReference>
<evidence type="ECO:0000256" key="3">
    <source>
        <dbReference type="ARBA" id="ARBA00022448"/>
    </source>
</evidence>
<gene>
    <name evidence="9" type="ORF">WH96_04440</name>
</gene>
<dbReference type="InterPro" id="IPR013563">
    <property type="entry name" value="Oligopep_ABC_C"/>
</dbReference>
<sequence>MPDTNVLDVKNLSVSYSTPRGDLKALRNVSMAIGQKKIVGIVGESGCGKSTLISAIIRLMANNATVHSGEILFHNSNLLDFKEREMRALRGIDISMVFQDPMQTHNPVLTIGQQMIDIQYRDKLSKSKKRQRAAEMLSLVGIPDAQARLNQYPYEFSGGMRQRIAIAMALMAKPDLLIADEPTTALDATLEVQIIKRLEELQEEIGCSILFISHHLGVIAELCDEVVVMYAGEVVEQGSVRDVFHSPAHPYTAALLKCDPGHIKEKTRNLPTIPGEIPDLVDVPAGCIFQDRCSRKVPQCQVKRPLFEAVNEQHSVACHLNNKNADDSDHKEARG</sequence>
<evidence type="ECO:0000256" key="6">
    <source>
        <dbReference type="ARBA" id="ARBA00022840"/>
    </source>
</evidence>
<dbReference type="OrthoDB" id="7957282at2"/>
<evidence type="ECO:0000256" key="7">
    <source>
        <dbReference type="ARBA" id="ARBA00023136"/>
    </source>
</evidence>
<dbReference type="InterPro" id="IPR003439">
    <property type="entry name" value="ABC_transporter-like_ATP-bd"/>
</dbReference>
<dbReference type="CDD" id="cd03257">
    <property type="entry name" value="ABC_NikE_OppD_transporters"/>
    <property type="match status" value="1"/>
</dbReference>
<comment type="similarity">
    <text evidence="2">Belongs to the ABC transporter superfamily.</text>
</comment>
<evidence type="ECO:0000256" key="1">
    <source>
        <dbReference type="ARBA" id="ARBA00004417"/>
    </source>
</evidence>
<accession>A0A0H2MHE3</accession>
<evidence type="ECO:0000256" key="4">
    <source>
        <dbReference type="ARBA" id="ARBA00022475"/>
    </source>
</evidence>
<name>A0A0H2MHE3_9PROT</name>
<dbReference type="Pfam" id="PF00005">
    <property type="entry name" value="ABC_tran"/>
    <property type="match status" value="1"/>
</dbReference>